<dbReference type="Gene3D" id="2.40.33.20">
    <property type="entry name" value="PK beta-barrel domain-like"/>
    <property type="match status" value="1"/>
</dbReference>
<dbReference type="Pfam" id="PF03473">
    <property type="entry name" value="MOSC"/>
    <property type="match status" value="1"/>
</dbReference>
<evidence type="ECO:0000313" key="2">
    <source>
        <dbReference type="EMBL" id="OYO21649.1"/>
    </source>
</evidence>
<dbReference type="GO" id="GO:0030151">
    <property type="term" value="F:molybdenum ion binding"/>
    <property type="evidence" value="ECO:0007669"/>
    <property type="project" value="InterPro"/>
</dbReference>
<dbReference type="OrthoDB" id="9793178at2"/>
<dbReference type="PROSITE" id="PS51340">
    <property type="entry name" value="MOSC"/>
    <property type="match status" value="1"/>
</dbReference>
<dbReference type="AlphaFoldDB" id="A0A255H1W6"/>
<dbReference type="SUPFAM" id="SSF50800">
    <property type="entry name" value="PK beta-barrel domain-like"/>
    <property type="match status" value="1"/>
</dbReference>
<reference evidence="2 3" key="1">
    <citation type="submission" date="2017-07" db="EMBL/GenBank/DDBJ databases">
        <title>Draft whole genome sequences of clinical Proprionibacteriaceae strains.</title>
        <authorList>
            <person name="Bernier A.-M."/>
            <person name="Bernard K."/>
            <person name="Domingo M.-C."/>
        </authorList>
    </citation>
    <scope>NUCLEOTIDE SEQUENCE [LARGE SCALE GENOMIC DNA]</scope>
    <source>
        <strain evidence="2 3">NML 130396</strain>
    </source>
</reference>
<evidence type="ECO:0000313" key="3">
    <source>
        <dbReference type="Proteomes" id="UP000216311"/>
    </source>
</evidence>
<dbReference type="RefSeq" id="WP_094364027.1">
    <property type="nucleotide sequence ID" value="NZ_NMVQ01000013.1"/>
</dbReference>
<feature type="domain" description="MOSC" evidence="1">
    <location>
        <begin position="86"/>
        <end position="228"/>
    </location>
</feature>
<keyword evidence="3" id="KW-1185">Reference proteome</keyword>
<protein>
    <submittedName>
        <fullName evidence="2">MOSC domain-containing protein</fullName>
    </submittedName>
</protein>
<sequence>MRLLEIHRYPVKSMGGESLAEVEIDGRGLVGDRWFAVVDAEGHLASGKNTRRFRRHDAVFDFAATTGSDGVRVGRADGDESWPVTDPALPERLSGAFGVPVSIRAEDAVPHQDAGQLSLVGTASLAWCAERWGGSPDPRRIRANLVVETDEPFVEDGWVGRQVEIGSSVLRVVGQVPRCRMIDLDQDGVVAGVGWLRPLGQERGTNLAVYADVAEPGRLAIGDEVRLNG</sequence>
<evidence type="ECO:0000259" key="1">
    <source>
        <dbReference type="PROSITE" id="PS51340"/>
    </source>
</evidence>
<dbReference type="Proteomes" id="UP000216311">
    <property type="component" value="Unassembled WGS sequence"/>
</dbReference>
<organism evidence="2 3">
    <name type="scientific">Enemella dayhoffiae</name>
    <dbReference type="NCBI Taxonomy" id="2016507"/>
    <lineage>
        <taxon>Bacteria</taxon>
        <taxon>Bacillati</taxon>
        <taxon>Actinomycetota</taxon>
        <taxon>Actinomycetes</taxon>
        <taxon>Propionibacteriales</taxon>
        <taxon>Propionibacteriaceae</taxon>
        <taxon>Enemella</taxon>
    </lineage>
</organism>
<dbReference type="InterPro" id="IPR005303">
    <property type="entry name" value="MOCOS_middle"/>
</dbReference>
<dbReference type="GO" id="GO:0030170">
    <property type="term" value="F:pyridoxal phosphate binding"/>
    <property type="evidence" value="ECO:0007669"/>
    <property type="project" value="InterPro"/>
</dbReference>
<dbReference type="InterPro" id="IPR005302">
    <property type="entry name" value="MoCF_Sase_C"/>
</dbReference>
<gene>
    <name evidence="2" type="ORF">CGZ93_10145</name>
</gene>
<dbReference type="EMBL" id="NMVQ01000013">
    <property type="protein sequence ID" value="OYO21649.1"/>
    <property type="molecule type" value="Genomic_DNA"/>
</dbReference>
<comment type="caution">
    <text evidence="2">The sequence shown here is derived from an EMBL/GenBank/DDBJ whole genome shotgun (WGS) entry which is preliminary data.</text>
</comment>
<name>A0A255H1W6_9ACTN</name>
<dbReference type="Pfam" id="PF03476">
    <property type="entry name" value="MOSC_N"/>
    <property type="match status" value="1"/>
</dbReference>
<proteinExistence type="predicted"/>
<dbReference type="GO" id="GO:0003824">
    <property type="term" value="F:catalytic activity"/>
    <property type="evidence" value="ECO:0007669"/>
    <property type="project" value="InterPro"/>
</dbReference>
<accession>A0A255H1W6</accession>
<dbReference type="InterPro" id="IPR011037">
    <property type="entry name" value="Pyrv_Knase-like_insert_dom_sf"/>
</dbReference>